<dbReference type="STRING" id="3775.A0A1Q3CZW4"/>
<evidence type="ECO:0000259" key="3">
    <source>
        <dbReference type="SMART" id="SM01406"/>
    </source>
</evidence>
<proteinExistence type="predicted"/>
<keyword evidence="5" id="KW-1185">Reference proteome</keyword>
<dbReference type="GO" id="GO:0006338">
    <property type="term" value="P:chromatin remodeling"/>
    <property type="evidence" value="ECO:0007669"/>
    <property type="project" value="InterPro"/>
</dbReference>
<dbReference type="InParanoid" id="A0A1Q3CZW4"/>
<dbReference type="Proteomes" id="UP000187406">
    <property type="component" value="Unassembled WGS sequence"/>
</dbReference>
<dbReference type="AlphaFoldDB" id="A0A1Q3CZW4"/>
<dbReference type="InterPro" id="IPR006880">
    <property type="entry name" value="INO80B_C"/>
</dbReference>
<dbReference type="Pfam" id="PF04795">
    <property type="entry name" value="PAPA-1"/>
    <property type="match status" value="1"/>
</dbReference>
<evidence type="ECO:0000256" key="2">
    <source>
        <dbReference type="SAM" id="MobiDB-lite"/>
    </source>
</evidence>
<protein>
    <submittedName>
        <fullName evidence="4">Zf-HIT domain-containing protein/PAPA-1 domain-containing protein</fullName>
    </submittedName>
</protein>
<keyword evidence="1" id="KW-0175">Coiled coil</keyword>
<feature type="compositionally biased region" description="Acidic residues" evidence="2">
    <location>
        <begin position="234"/>
        <end position="245"/>
    </location>
</feature>
<dbReference type="GO" id="GO:0031011">
    <property type="term" value="C:Ino80 complex"/>
    <property type="evidence" value="ECO:0007669"/>
    <property type="project" value="InterPro"/>
</dbReference>
<evidence type="ECO:0000256" key="1">
    <source>
        <dbReference type="SAM" id="Coils"/>
    </source>
</evidence>
<feature type="domain" description="INO80 complex subunit B-like conserved region" evidence="3">
    <location>
        <begin position="398"/>
        <end position="483"/>
    </location>
</feature>
<sequence>MESFGGLGFSHVSSAVRKKRSNASRRPRNDFHIHSDFHDILTFSSTPPLDNNMINKEDRAFGESDEASNNSSFQGRNKQRCGEGFLDPTNWTCPRYLGHLDFSGGSGIENSIKKVKLKVGGVTHTINAKSTLDDCSGVGSTSTKFSCFSPAPQPWQKLSGHKNSGKHPSFTSVKRDCLQGLPCRDFSRGNVSVGKTDISRGRMPVKNISMKPRDKYDPVRKSKRIPKNHSLDGVLDDGGGDDEENGYLEKVKTLKESANYGAENDSDEEGGSRKHRKISNVLKRNVDGLCDVYVGDHGSLRSGRESKRTKSREVSENADYIEEEPVSDGETESKGRTAKEFVDFLGCSKKNLTVTTRQRALQTGKDGPTTVGASLIEFPNGLPLAPPRRSKEKLSEVEQQLKNAEAAQKRRMKNEKAAQESEAEAIRKILGQDSTRKKQEEKIRQRHEALAQKKAANAMILASNTIRWIMGPSGTIVTFSSEVGLPSIFDPKTCSYPPPREICAAPSCTNPYKYRDSKFNLPLCSLQCYKAMHEKISPVTAC</sequence>
<comment type="caution">
    <text evidence="4">The sequence shown here is derived from an EMBL/GenBank/DDBJ whole genome shotgun (WGS) entry which is preliminary data.</text>
</comment>
<organism evidence="4 5">
    <name type="scientific">Cephalotus follicularis</name>
    <name type="common">Albany pitcher plant</name>
    <dbReference type="NCBI Taxonomy" id="3775"/>
    <lineage>
        <taxon>Eukaryota</taxon>
        <taxon>Viridiplantae</taxon>
        <taxon>Streptophyta</taxon>
        <taxon>Embryophyta</taxon>
        <taxon>Tracheophyta</taxon>
        <taxon>Spermatophyta</taxon>
        <taxon>Magnoliopsida</taxon>
        <taxon>eudicotyledons</taxon>
        <taxon>Gunneridae</taxon>
        <taxon>Pentapetalae</taxon>
        <taxon>rosids</taxon>
        <taxon>fabids</taxon>
        <taxon>Oxalidales</taxon>
        <taxon>Cephalotaceae</taxon>
        <taxon>Cephalotus</taxon>
    </lineage>
</organism>
<feature type="compositionally biased region" description="Basic and acidic residues" evidence="2">
    <location>
        <begin position="298"/>
        <end position="315"/>
    </location>
</feature>
<accession>A0A1Q3CZW4</accession>
<feature type="region of interest" description="Disordered" evidence="2">
    <location>
        <begin position="295"/>
        <end position="335"/>
    </location>
</feature>
<dbReference type="SMART" id="SM01406">
    <property type="entry name" value="PAPA-1"/>
    <property type="match status" value="1"/>
</dbReference>
<feature type="coiled-coil region" evidence="1">
    <location>
        <begin position="390"/>
        <end position="429"/>
    </location>
</feature>
<feature type="region of interest" description="Disordered" evidence="2">
    <location>
        <begin position="194"/>
        <end position="245"/>
    </location>
</feature>
<feature type="compositionally biased region" description="Basic and acidic residues" evidence="2">
    <location>
        <begin position="211"/>
        <end position="220"/>
    </location>
</feature>
<gene>
    <name evidence="4" type="ORF">CFOL_v3_29211</name>
</gene>
<evidence type="ECO:0000313" key="5">
    <source>
        <dbReference type="Proteomes" id="UP000187406"/>
    </source>
</evidence>
<dbReference type="EMBL" id="BDDD01003678">
    <property type="protein sequence ID" value="GAV85777.1"/>
    <property type="molecule type" value="Genomic_DNA"/>
</dbReference>
<dbReference type="FunCoup" id="A0A1Q3CZW4">
    <property type="interactions" value="10"/>
</dbReference>
<dbReference type="InterPro" id="IPR007529">
    <property type="entry name" value="Znf_HIT"/>
</dbReference>
<dbReference type="PANTHER" id="PTHR21561:SF14">
    <property type="entry name" value="HIT ZINC FINGER AND PAPA-1-LIKE DOMAIN-CONTAINING PROTEIN"/>
    <property type="match status" value="1"/>
</dbReference>
<feature type="compositionally biased region" description="Acidic residues" evidence="2">
    <location>
        <begin position="319"/>
        <end position="330"/>
    </location>
</feature>
<dbReference type="Pfam" id="PF04438">
    <property type="entry name" value="zf-HIT"/>
    <property type="match status" value="1"/>
</dbReference>
<dbReference type="OrthoDB" id="2021186at2759"/>
<reference evidence="5" key="1">
    <citation type="submission" date="2016-04" db="EMBL/GenBank/DDBJ databases">
        <title>Cephalotus genome sequencing.</title>
        <authorList>
            <person name="Fukushima K."/>
            <person name="Hasebe M."/>
            <person name="Fang X."/>
        </authorList>
    </citation>
    <scope>NUCLEOTIDE SEQUENCE [LARGE SCALE GENOMIC DNA]</scope>
    <source>
        <strain evidence="5">cv. St1</strain>
    </source>
</reference>
<dbReference type="PANTHER" id="PTHR21561">
    <property type="entry name" value="INO80 COMPLEX SUBUNIT B"/>
    <property type="match status" value="1"/>
</dbReference>
<dbReference type="CDD" id="cd23021">
    <property type="entry name" value="zf-HIT_IN80B"/>
    <property type="match status" value="1"/>
</dbReference>
<evidence type="ECO:0000313" key="4">
    <source>
        <dbReference type="EMBL" id="GAV85777.1"/>
    </source>
</evidence>
<name>A0A1Q3CZW4_CEPFO</name>
<dbReference type="InterPro" id="IPR029523">
    <property type="entry name" value="INO80B/Ies2"/>
</dbReference>